<dbReference type="RefSeq" id="WP_143317019.1">
    <property type="nucleotide sequence ID" value="NZ_JACSRA010000017.1"/>
</dbReference>
<dbReference type="PANTHER" id="PTHR42979">
    <property type="entry name" value="3-ISOPROPYLMALATE DEHYDROGENASE"/>
    <property type="match status" value="1"/>
</dbReference>
<keyword evidence="11 13" id="KW-0520">NAD</keyword>
<evidence type="ECO:0000256" key="6">
    <source>
        <dbReference type="ARBA" id="ARBA00022430"/>
    </source>
</evidence>
<dbReference type="SMART" id="SM01329">
    <property type="entry name" value="Iso_dh"/>
    <property type="match status" value="1"/>
</dbReference>
<keyword evidence="9 13" id="KW-0460">Magnesium</keyword>
<evidence type="ECO:0000256" key="8">
    <source>
        <dbReference type="ARBA" id="ARBA00022723"/>
    </source>
</evidence>
<organism evidence="16 17">
    <name type="scientific">Clostridium cibarium</name>
    <dbReference type="NCBI Taxonomy" id="2762247"/>
    <lineage>
        <taxon>Bacteria</taxon>
        <taxon>Bacillati</taxon>
        <taxon>Bacillota</taxon>
        <taxon>Clostridia</taxon>
        <taxon>Eubacteriales</taxon>
        <taxon>Clostridiaceae</taxon>
        <taxon>Clostridium</taxon>
    </lineage>
</organism>
<evidence type="ECO:0000256" key="4">
    <source>
        <dbReference type="ARBA" id="ARBA00008319"/>
    </source>
</evidence>
<feature type="binding site" evidence="13">
    <location>
        <position position="223"/>
    </location>
    <ligand>
        <name>substrate</name>
    </ligand>
</feature>
<dbReference type="HAMAP" id="MF_01033">
    <property type="entry name" value="LeuB_type1"/>
    <property type="match status" value="1"/>
</dbReference>
<evidence type="ECO:0000256" key="10">
    <source>
        <dbReference type="ARBA" id="ARBA00023002"/>
    </source>
</evidence>
<comment type="cofactor">
    <cofactor evidence="13 14">
        <name>Mg(2+)</name>
        <dbReference type="ChEBI" id="CHEBI:18420"/>
    </cofactor>
    <cofactor evidence="13 14">
        <name>Mn(2+)</name>
        <dbReference type="ChEBI" id="CHEBI:29035"/>
    </cofactor>
    <text evidence="13 14">Binds 1 Mg(2+) or Mn(2+) ion per subunit.</text>
</comment>
<keyword evidence="8 13" id="KW-0479">Metal-binding</keyword>
<evidence type="ECO:0000259" key="15">
    <source>
        <dbReference type="SMART" id="SM01329"/>
    </source>
</evidence>
<comment type="cofactor">
    <cofactor evidence="2">
        <name>Mn(2+)</name>
        <dbReference type="ChEBI" id="CHEBI:29035"/>
    </cofactor>
</comment>
<comment type="catalytic activity">
    <reaction evidence="1 13 14">
        <text>(2R,3S)-3-isopropylmalate + NAD(+) = 4-methyl-2-oxopentanoate + CO2 + NADH</text>
        <dbReference type="Rhea" id="RHEA:32271"/>
        <dbReference type="ChEBI" id="CHEBI:16526"/>
        <dbReference type="ChEBI" id="CHEBI:17865"/>
        <dbReference type="ChEBI" id="CHEBI:35121"/>
        <dbReference type="ChEBI" id="CHEBI:57540"/>
        <dbReference type="ChEBI" id="CHEBI:57945"/>
        <dbReference type="EC" id="1.1.1.85"/>
    </reaction>
</comment>
<comment type="pathway">
    <text evidence="3 13 14">Amino-acid biosynthesis; L-leucine biosynthesis; L-leucine from 3-methyl-2-oxobutanoate: step 3/4.</text>
</comment>
<gene>
    <name evidence="13 16" type="primary">leuB</name>
    <name evidence="16" type="ORF">H9661_11530</name>
</gene>
<dbReference type="EC" id="1.1.1.85" evidence="13"/>
<keyword evidence="7 13" id="KW-0028">Amino-acid biosynthesis</keyword>
<feature type="binding site" evidence="13">
    <location>
        <begin position="281"/>
        <end position="293"/>
    </location>
    <ligand>
        <name>NAD(+)</name>
        <dbReference type="ChEBI" id="CHEBI:57540"/>
    </ligand>
</feature>
<protein>
    <recommendedName>
        <fullName evidence="13">3-isopropylmalate dehydrogenase</fullName>
        <ecNumber evidence="13">1.1.1.85</ecNumber>
    </recommendedName>
    <alternativeName>
        <fullName evidence="13">3-IPM-DH</fullName>
    </alternativeName>
    <alternativeName>
        <fullName evidence="13">Beta-IPM dehydrogenase</fullName>
        <shortName evidence="13">IMDH</shortName>
    </alternativeName>
</protein>
<comment type="subcellular location">
    <subcellularLocation>
        <location evidence="13">Cytoplasm</location>
    </subcellularLocation>
</comment>
<evidence type="ECO:0000256" key="13">
    <source>
        <dbReference type="HAMAP-Rule" id="MF_01033"/>
    </source>
</evidence>
<evidence type="ECO:0000256" key="7">
    <source>
        <dbReference type="ARBA" id="ARBA00022605"/>
    </source>
</evidence>
<feature type="binding site" evidence="13">
    <location>
        <position position="251"/>
    </location>
    <ligand>
        <name>Mg(2+)</name>
        <dbReference type="ChEBI" id="CHEBI:18420"/>
    </ligand>
</feature>
<evidence type="ECO:0000256" key="5">
    <source>
        <dbReference type="ARBA" id="ARBA00011738"/>
    </source>
</evidence>
<keyword evidence="13" id="KW-0464">Manganese</keyword>
<accession>A0ABR8PUY8</accession>
<comment type="function">
    <text evidence="13 14">Catalyzes the oxidation of 3-carboxy-2-hydroxy-4-methylpentanoate (3-isopropylmalate) to 3-carboxy-4-methyl-2-oxopentanoate. The product decarboxylates to 4-methyl-2 oxopentanoate.</text>
</comment>
<evidence type="ECO:0000256" key="12">
    <source>
        <dbReference type="ARBA" id="ARBA00023304"/>
    </source>
</evidence>
<comment type="subunit">
    <text evidence="5 13 14">Homodimer.</text>
</comment>
<dbReference type="InterPro" id="IPR024084">
    <property type="entry name" value="IsoPropMal-DH-like_dom"/>
</dbReference>
<evidence type="ECO:0000313" key="17">
    <source>
        <dbReference type="Proteomes" id="UP000627781"/>
    </source>
</evidence>
<dbReference type="SUPFAM" id="SSF53659">
    <property type="entry name" value="Isocitrate/Isopropylmalate dehydrogenase-like"/>
    <property type="match status" value="1"/>
</dbReference>
<dbReference type="Proteomes" id="UP000627781">
    <property type="component" value="Unassembled WGS sequence"/>
</dbReference>
<name>A0ABR8PUY8_9CLOT</name>
<dbReference type="GO" id="GO:0003862">
    <property type="term" value="F:3-isopropylmalate dehydrogenase activity"/>
    <property type="evidence" value="ECO:0007669"/>
    <property type="project" value="UniProtKB-EC"/>
</dbReference>
<dbReference type="PROSITE" id="PS00470">
    <property type="entry name" value="IDH_IMDH"/>
    <property type="match status" value="1"/>
</dbReference>
<feature type="domain" description="Isopropylmalate dehydrogenase-like" evidence="15">
    <location>
        <begin position="4"/>
        <end position="352"/>
    </location>
</feature>
<sequence length="360" mass="39242">MKYNIAVISGDGIGPEVINETVKVLNLIGERSGNRFDYKYLLAGGCAIDKLGTPLPEETLDECKKSDAVLLGAVGGPKWDDPEAKIRPEQALLGLRGGLGLYCNLRPAILYAPLKDASPLKESIIGDGIDILVVRELTGGIYFGERGRCSDNGVPAAYDTEKYNEDEVRRIAKIGFESAMKRKKKVTSVDKANILESSRLWRKVIEEVAKDYPEVEVNHLYIDNTAMQLVRDPKQFDVIVTSNMFGDILSDEASMITGSIGMLPSASLGENSFGMYEPIHGSAPDIAGKGIANPLATILSGAMMLRNSFNLEDEAKLIEKAVQEVLEEGYRTGDIMSEGMKLVGTEEMGKLVMNKIEKGM</sequence>
<keyword evidence="13" id="KW-0963">Cytoplasm</keyword>
<evidence type="ECO:0000256" key="9">
    <source>
        <dbReference type="ARBA" id="ARBA00022842"/>
    </source>
</evidence>
<keyword evidence="10 13" id="KW-0560">Oxidoreductase</keyword>
<evidence type="ECO:0000313" key="16">
    <source>
        <dbReference type="EMBL" id="MBD7911988.1"/>
    </source>
</evidence>
<feature type="site" description="Important for catalysis" evidence="13">
    <location>
        <position position="191"/>
    </location>
</feature>
<evidence type="ECO:0000256" key="14">
    <source>
        <dbReference type="RuleBase" id="RU004445"/>
    </source>
</evidence>
<feature type="binding site" evidence="13">
    <location>
        <begin position="76"/>
        <end position="89"/>
    </location>
    <ligand>
        <name>NAD(+)</name>
        <dbReference type="ChEBI" id="CHEBI:57540"/>
    </ligand>
</feature>
<comment type="similarity">
    <text evidence="4 13">Belongs to the isocitrate and isopropylmalate dehydrogenases family. LeuB type 1 subfamily.</text>
</comment>
<keyword evidence="17" id="KW-1185">Reference proteome</keyword>
<feature type="binding site" evidence="13">
    <location>
        <position position="223"/>
    </location>
    <ligand>
        <name>Mg(2+)</name>
        <dbReference type="ChEBI" id="CHEBI:18420"/>
    </ligand>
</feature>
<dbReference type="InterPro" id="IPR019818">
    <property type="entry name" value="IsoCit/isopropylmalate_DH_CS"/>
</dbReference>
<evidence type="ECO:0000256" key="3">
    <source>
        <dbReference type="ARBA" id="ARBA00004762"/>
    </source>
</evidence>
<evidence type="ECO:0000256" key="1">
    <source>
        <dbReference type="ARBA" id="ARBA00000624"/>
    </source>
</evidence>
<evidence type="ECO:0000256" key="2">
    <source>
        <dbReference type="ARBA" id="ARBA00001936"/>
    </source>
</evidence>
<feature type="site" description="Important for catalysis" evidence="13">
    <location>
        <position position="142"/>
    </location>
</feature>
<dbReference type="Pfam" id="PF00180">
    <property type="entry name" value="Iso_dh"/>
    <property type="match status" value="1"/>
</dbReference>
<feature type="binding site" evidence="13">
    <location>
        <position position="106"/>
    </location>
    <ligand>
        <name>substrate</name>
    </ligand>
</feature>
<dbReference type="EMBL" id="JACSRA010000017">
    <property type="protein sequence ID" value="MBD7911988.1"/>
    <property type="molecule type" value="Genomic_DNA"/>
</dbReference>
<comment type="caution">
    <text evidence="16">The sequence shown here is derived from an EMBL/GenBank/DDBJ whole genome shotgun (WGS) entry which is preliminary data.</text>
</comment>
<dbReference type="InterPro" id="IPR004429">
    <property type="entry name" value="Isopropylmalate_DH"/>
</dbReference>
<keyword evidence="12 13" id="KW-0100">Branched-chain amino acid biosynthesis</keyword>
<feature type="binding site" evidence="13">
    <location>
        <position position="135"/>
    </location>
    <ligand>
        <name>substrate</name>
    </ligand>
</feature>
<proteinExistence type="inferred from homology"/>
<evidence type="ECO:0000256" key="11">
    <source>
        <dbReference type="ARBA" id="ARBA00023027"/>
    </source>
</evidence>
<keyword evidence="6 13" id="KW-0432">Leucine biosynthesis</keyword>
<dbReference type="Gene3D" id="3.40.718.10">
    <property type="entry name" value="Isopropylmalate Dehydrogenase"/>
    <property type="match status" value="1"/>
</dbReference>
<dbReference type="PANTHER" id="PTHR42979:SF1">
    <property type="entry name" value="3-ISOPROPYLMALATE DEHYDROGENASE"/>
    <property type="match status" value="1"/>
</dbReference>
<feature type="binding site" evidence="13">
    <location>
        <position position="96"/>
    </location>
    <ligand>
        <name>substrate</name>
    </ligand>
</feature>
<reference evidence="16 17" key="1">
    <citation type="submission" date="2020-08" db="EMBL/GenBank/DDBJ databases">
        <title>A Genomic Blueprint of the Chicken Gut Microbiome.</title>
        <authorList>
            <person name="Gilroy R."/>
            <person name="Ravi A."/>
            <person name="Getino M."/>
            <person name="Pursley I."/>
            <person name="Horton D.L."/>
            <person name="Alikhan N.-F."/>
            <person name="Baker D."/>
            <person name="Gharbi K."/>
            <person name="Hall N."/>
            <person name="Watson M."/>
            <person name="Adriaenssens E.M."/>
            <person name="Foster-Nyarko E."/>
            <person name="Jarju S."/>
            <person name="Secka A."/>
            <person name="Antonio M."/>
            <person name="Oren A."/>
            <person name="Chaudhuri R."/>
            <person name="La Ragione R.M."/>
            <person name="Hildebrand F."/>
            <person name="Pallen M.J."/>
        </authorList>
    </citation>
    <scope>NUCLEOTIDE SEQUENCE [LARGE SCALE GENOMIC DNA]</scope>
    <source>
        <strain evidence="16 17">Sa3CVN1</strain>
    </source>
</reference>
<feature type="binding site" evidence="13">
    <location>
        <position position="247"/>
    </location>
    <ligand>
        <name>Mg(2+)</name>
        <dbReference type="ChEBI" id="CHEBI:18420"/>
    </ligand>
</feature>
<dbReference type="NCBIfam" id="TIGR00169">
    <property type="entry name" value="leuB"/>
    <property type="match status" value="1"/>
</dbReference>